<accession>V2WWD0</accession>
<protein>
    <submittedName>
        <fullName evidence="2">Uncharacterized protein</fullName>
    </submittedName>
</protein>
<evidence type="ECO:0000256" key="1">
    <source>
        <dbReference type="SAM" id="MobiDB-lite"/>
    </source>
</evidence>
<evidence type="ECO:0000313" key="3">
    <source>
        <dbReference type="Proteomes" id="UP000017559"/>
    </source>
</evidence>
<feature type="compositionally biased region" description="Polar residues" evidence="1">
    <location>
        <begin position="60"/>
        <end position="70"/>
    </location>
</feature>
<dbReference type="HOGENOM" id="CLU_2455259_0_0_1"/>
<comment type="caution">
    <text evidence="2">The sequence shown here is derived from an EMBL/GenBank/DDBJ whole genome shotgun (WGS) entry which is preliminary data.</text>
</comment>
<keyword evidence="3" id="KW-1185">Reference proteome</keyword>
<dbReference type="Proteomes" id="UP000017559">
    <property type="component" value="Unassembled WGS sequence"/>
</dbReference>
<dbReference type="EMBL" id="AWSO01001288">
    <property type="protein sequence ID" value="ESK84520.1"/>
    <property type="molecule type" value="Genomic_DNA"/>
</dbReference>
<reference evidence="2 3" key="1">
    <citation type="journal article" date="2014" name="BMC Genomics">
        <title>Genome and secretome analysis of the hemibiotrophic fungal pathogen, Moniliophthora roreri, which causes frosty pod rot disease of cacao: mechanisms of the biotrophic and necrotrophic phases.</title>
        <authorList>
            <person name="Meinhardt L.W."/>
            <person name="Costa G.G.L."/>
            <person name="Thomazella D.P.T."/>
            <person name="Teixeira P.J.P.L."/>
            <person name="Carazzolle M.F."/>
            <person name="Schuster S.C."/>
            <person name="Carlson J.E."/>
            <person name="Guiltinan M.J."/>
            <person name="Mieczkowski P."/>
            <person name="Farmer A."/>
            <person name="Ramaraj T."/>
            <person name="Crozier J."/>
            <person name="Davis R.E."/>
            <person name="Shao J."/>
            <person name="Melnick R.L."/>
            <person name="Pereira G.A.G."/>
            <person name="Bailey B.A."/>
        </authorList>
    </citation>
    <scope>NUCLEOTIDE SEQUENCE [LARGE SCALE GENOMIC DNA]</scope>
    <source>
        <strain evidence="2 3">MCA 2997</strain>
    </source>
</reference>
<sequence>MSSLAVNTRYTRPPFRETVGAKFFRTFIPQVVIPEEPRMVRWPSSLRRQTRDQDDLRSSPSLHTEQSGIVLNSEEQEEDLAGRWPHLDG</sequence>
<proteinExistence type="predicted"/>
<dbReference type="AlphaFoldDB" id="V2WWD0"/>
<name>V2WWD0_MONRO</name>
<evidence type="ECO:0000313" key="2">
    <source>
        <dbReference type="EMBL" id="ESK84520.1"/>
    </source>
</evidence>
<gene>
    <name evidence="2" type="ORF">Moror_6139</name>
</gene>
<organism evidence="2 3">
    <name type="scientific">Moniliophthora roreri (strain MCA 2997)</name>
    <name type="common">Cocoa frosty pod rot fungus</name>
    <name type="synonym">Crinipellis roreri</name>
    <dbReference type="NCBI Taxonomy" id="1381753"/>
    <lineage>
        <taxon>Eukaryota</taxon>
        <taxon>Fungi</taxon>
        <taxon>Dikarya</taxon>
        <taxon>Basidiomycota</taxon>
        <taxon>Agaricomycotina</taxon>
        <taxon>Agaricomycetes</taxon>
        <taxon>Agaricomycetidae</taxon>
        <taxon>Agaricales</taxon>
        <taxon>Marasmiineae</taxon>
        <taxon>Marasmiaceae</taxon>
        <taxon>Moniliophthora</taxon>
    </lineage>
</organism>
<dbReference type="KEGG" id="mrr:Moror_6139"/>
<feature type="region of interest" description="Disordered" evidence="1">
    <location>
        <begin position="39"/>
        <end position="89"/>
    </location>
</feature>